<name>A0A9N8E4Z0_9STRA</name>
<feature type="region of interest" description="Disordered" evidence="4">
    <location>
        <begin position="331"/>
        <end position="357"/>
    </location>
</feature>
<keyword evidence="3" id="KW-0862">Zinc</keyword>
<comment type="caution">
    <text evidence="6">The sequence shown here is derived from an EMBL/GenBank/DDBJ whole genome shotgun (WGS) entry which is preliminary data.</text>
</comment>
<dbReference type="PANTHER" id="PTHR15999">
    <property type="entry name" value="ZINC FINGER CW-TYPE PWWP DOMAIN PROTEIN 1"/>
    <property type="match status" value="1"/>
</dbReference>
<evidence type="ECO:0000256" key="2">
    <source>
        <dbReference type="ARBA" id="ARBA00022771"/>
    </source>
</evidence>
<evidence type="ECO:0000313" key="7">
    <source>
        <dbReference type="Proteomes" id="UP001153069"/>
    </source>
</evidence>
<dbReference type="InterPro" id="IPR011124">
    <property type="entry name" value="Znf_CW"/>
</dbReference>
<feature type="compositionally biased region" description="Basic residues" evidence="4">
    <location>
        <begin position="223"/>
        <end position="233"/>
    </location>
</feature>
<feature type="compositionally biased region" description="Basic and acidic residues" evidence="4">
    <location>
        <begin position="234"/>
        <end position="248"/>
    </location>
</feature>
<dbReference type="Pfam" id="PF07496">
    <property type="entry name" value="zf-CW"/>
    <property type="match status" value="2"/>
</dbReference>
<feature type="compositionally biased region" description="Basic residues" evidence="4">
    <location>
        <begin position="70"/>
        <end position="81"/>
    </location>
</feature>
<feature type="compositionally biased region" description="Polar residues" evidence="4">
    <location>
        <begin position="199"/>
        <end position="208"/>
    </location>
</feature>
<protein>
    <submittedName>
        <fullName evidence="6">CW-type zinc finger protein 4</fullName>
    </submittedName>
</protein>
<evidence type="ECO:0000259" key="5">
    <source>
        <dbReference type="PROSITE" id="PS51050"/>
    </source>
</evidence>
<dbReference type="EMBL" id="CAICTM010000655">
    <property type="protein sequence ID" value="CAB9514488.1"/>
    <property type="molecule type" value="Genomic_DNA"/>
</dbReference>
<dbReference type="AlphaFoldDB" id="A0A9N8E4Z0"/>
<gene>
    <name evidence="6" type="ORF">SEMRO_656_G182440.1</name>
</gene>
<organism evidence="6 7">
    <name type="scientific">Seminavis robusta</name>
    <dbReference type="NCBI Taxonomy" id="568900"/>
    <lineage>
        <taxon>Eukaryota</taxon>
        <taxon>Sar</taxon>
        <taxon>Stramenopiles</taxon>
        <taxon>Ochrophyta</taxon>
        <taxon>Bacillariophyta</taxon>
        <taxon>Bacillariophyceae</taxon>
        <taxon>Bacillariophycidae</taxon>
        <taxon>Naviculales</taxon>
        <taxon>Naviculaceae</taxon>
        <taxon>Seminavis</taxon>
    </lineage>
</organism>
<dbReference type="PANTHER" id="PTHR15999:SF2">
    <property type="entry name" value="ZINC FINGER CW-TYPE PWWP DOMAIN PROTEIN 1"/>
    <property type="match status" value="1"/>
</dbReference>
<dbReference type="InterPro" id="IPR042778">
    <property type="entry name" value="ZCWPW1/ZCWPW2"/>
</dbReference>
<evidence type="ECO:0000256" key="3">
    <source>
        <dbReference type="ARBA" id="ARBA00022833"/>
    </source>
</evidence>
<evidence type="ECO:0000313" key="6">
    <source>
        <dbReference type="EMBL" id="CAB9514488.1"/>
    </source>
</evidence>
<feature type="compositionally biased region" description="Polar residues" evidence="4">
    <location>
        <begin position="121"/>
        <end position="142"/>
    </location>
</feature>
<dbReference type="OrthoDB" id="757982at2759"/>
<feature type="domain" description="CW-type" evidence="5">
    <location>
        <begin position="293"/>
        <end position="346"/>
    </location>
</feature>
<sequence>MSDRGTPPVSQEAALSPRSSPTLEDGASEAAAPEPRPAKKTKKPKRKRKAADATPAVGSDPAVEAAISSRKNKKTKKKKERDKHPEKETKASSSAAAAPSEPPPPADNRKKPRKKAPPKVHQQQPNNNNSDSLSEAQKTVNEQMRRVLEEDQYSATGSIVDTDSEHEDNLTYRGETVRMDRSALMGAMRKHLWMERLHSSSSGNNTVVTPKPGDDEEENDNRRGRKKKKKGKRKETPPGDNDHSRTVEEAPVETSRTADAIVNPTSMGVTATEDVTDEFDDRDGGSIFGQTTGSSNATWVECDKCKKWRRLRGVVDEKKLPSRWYCSMNKNDPERARCSAPEEEYETPPTPESAADARTRKHLRVWVRRLQCHEAYESRQPTWTRGRKKATSTSKEPYEWVRCCNQSCGKWRAILRIMDAKSGVIDGTRDGEWYCVMNTWDEKMASCAAPQENLPAIGCPGWVHQDEE</sequence>
<proteinExistence type="predicted"/>
<keyword evidence="2" id="KW-0863">Zinc-finger</keyword>
<keyword evidence="7" id="KW-1185">Reference proteome</keyword>
<keyword evidence="1" id="KW-0479">Metal-binding</keyword>
<accession>A0A9N8E4Z0</accession>
<feature type="region of interest" description="Disordered" evidence="4">
    <location>
        <begin position="195"/>
        <end position="255"/>
    </location>
</feature>
<dbReference type="PROSITE" id="PS51050">
    <property type="entry name" value="ZF_CW"/>
    <property type="match status" value="2"/>
</dbReference>
<dbReference type="Gene3D" id="3.30.40.100">
    <property type="match status" value="2"/>
</dbReference>
<reference evidence="6" key="1">
    <citation type="submission" date="2020-06" db="EMBL/GenBank/DDBJ databases">
        <authorList>
            <consortium name="Plant Systems Biology data submission"/>
        </authorList>
    </citation>
    <scope>NUCLEOTIDE SEQUENCE</scope>
    <source>
        <strain evidence="6">D6</strain>
    </source>
</reference>
<evidence type="ECO:0000256" key="4">
    <source>
        <dbReference type="SAM" id="MobiDB-lite"/>
    </source>
</evidence>
<dbReference type="GO" id="GO:0005634">
    <property type="term" value="C:nucleus"/>
    <property type="evidence" value="ECO:0007669"/>
    <property type="project" value="TreeGrafter"/>
</dbReference>
<feature type="domain" description="CW-type" evidence="5">
    <location>
        <begin position="394"/>
        <end position="455"/>
    </location>
</feature>
<evidence type="ECO:0000256" key="1">
    <source>
        <dbReference type="ARBA" id="ARBA00022723"/>
    </source>
</evidence>
<feature type="region of interest" description="Disordered" evidence="4">
    <location>
        <begin position="1"/>
        <end position="174"/>
    </location>
</feature>
<feature type="compositionally biased region" description="Basic residues" evidence="4">
    <location>
        <begin position="38"/>
        <end position="49"/>
    </location>
</feature>
<dbReference type="Proteomes" id="UP001153069">
    <property type="component" value="Unassembled WGS sequence"/>
</dbReference>
<dbReference type="GO" id="GO:0008270">
    <property type="term" value="F:zinc ion binding"/>
    <property type="evidence" value="ECO:0007669"/>
    <property type="project" value="UniProtKB-KW"/>
</dbReference>